<dbReference type="WBParaSite" id="PSAMB.scaffold2139size29008.g16674.t1">
    <property type="protein sequence ID" value="PSAMB.scaffold2139size29008.g16674.t1"/>
    <property type="gene ID" value="PSAMB.scaffold2139size29008.g16674"/>
</dbReference>
<dbReference type="AlphaFoldDB" id="A0A914VLB1"/>
<sequence length="72" mass="8816">MGLWSSSFVGLHKAHHRIDEERLGITQWHHRGRRGWNANRYEFYDAQFAPVRRFPERHGKSRIISRNRNRYI</sequence>
<dbReference type="Proteomes" id="UP000887566">
    <property type="component" value="Unplaced"/>
</dbReference>
<organism evidence="1 2">
    <name type="scientific">Plectus sambesii</name>
    <dbReference type="NCBI Taxonomy" id="2011161"/>
    <lineage>
        <taxon>Eukaryota</taxon>
        <taxon>Metazoa</taxon>
        <taxon>Ecdysozoa</taxon>
        <taxon>Nematoda</taxon>
        <taxon>Chromadorea</taxon>
        <taxon>Plectida</taxon>
        <taxon>Plectina</taxon>
        <taxon>Plectoidea</taxon>
        <taxon>Plectidae</taxon>
        <taxon>Plectus</taxon>
    </lineage>
</organism>
<name>A0A914VLB1_9BILA</name>
<reference evidence="2" key="1">
    <citation type="submission" date="2022-11" db="UniProtKB">
        <authorList>
            <consortium name="WormBaseParasite"/>
        </authorList>
    </citation>
    <scope>IDENTIFICATION</scope>
</reference>
<evidence type="ECO:0000313" key="2">
    <source>
        <dbReference type="WBParaSite" id="PSAMB.scaffold2139size29008.g16674.t1"/>
    </source>
</evidence>
<proteinExistence type="predicted"/>
<evidence type="ECO:0000313" key="1">
    <source>
        <dbReference type="Proteomes" id="UP000887566"/>
    </source>
</evidence>
<keyword evidence="1" id="KW-1185">Reference proteome</keyword>
<protein>
    <submittedName>
        <fullName evidence="2">Uncharacterized protein</fullName>
    </submittedName>
</protein>
<accession>A0A914VLB1</accession>